<evidence type="ECO:0000256" key="4">
    <source>
        <dbReference type="ARBA" id="ARBA00022833"/>
    </source>
</evidence>
<keyword evidence="4 6" id="KW-0862">Zinc</keyword>
<dbReference type="EMBL" id="FMUS01000017">
    <property type="protein sequence ID" value="SCY82984.1"/>
    <property type="molecule type" value="Genomic_DNA"/>
</dbReference>
<dbReference type="Gene3D" id="1.10.1370.30">
    <property type="match status" value="1"/>
</dbReference>
<keyword evidence="9" id="KW-1185">Reference proteome</keyword>
<dbReference type="InterPro" id="IPR001567">
    <property type="entry name" value="Pept_M3A_M3B_dom"/>
</dbReference>
<feature type="domain" description="Peptidase M3A/M3B catalytic" evidence="7">
    <location>
        <begin position="128"/>
        <end position="236"/>
    </location>
</feature>
<evidence type="ECO:0000256" key="6">
    <source>
        <dbReference type="RuleBase" id="RU003435"/>
    </source>
</evidence>
<dbReference type="AlphaFoldDB" id="A0A1G5J476"/>
<accession>A0A1G5J476</accession>
<sequence length="505" mass="59595">MGKISKIQEIGKEIHELQVNLGRLQWSMFTTGYDFGVEDAYSKFIDGLKNKAHYEEILNYKEKELEIVEKRNVEILYNLFKPYHLSEDLNKLDMEIQQKVNELSKILNTFRNTFDGKSISSVELNQILSTNKDREVRKRAYFTKNQIDKPMVDAGFIDLINLRKEYAKLYGAKDFISYKLEEDELDVNIFDNWISQLHEMLPTMNEAREKYAKKIICDDRIMPWDEQYIDSIISPSLNKTVDMSNYYTNLKEMFDTFGIDISKFNITYDIFPRANKSEWGYNFPIETAKDSRILANVKNKYYEYGVLLHETGHGIHSFLLNPEEIILNEGVSGIISEGIANLFQGFLYKPAFYSKFFTDADKVENEFSALREYRKLNSLRAINRIFFDHSLYKNNITSLDDIYDLYWKNSKEVLKEEPFGEAPPWAYTIHFTTHPIYLHNYFMGDVTCEMLTKVFKERFNAEITEKPKDFGEFLINEIIKPSGRYKYNELFKKISGNDFSLKYML</sequence>
<dbReference type="Proteomes" id="UP000198636">
    <property type="component" value="Unassembled WGS sequence"/>
</dbReference>
<evidence type="ECO:0000256" key="1">
    <source>
        <dbReference type="ARBA" id="ARBA00022670"/>
    </source>
</evidence>
<evidence type="ECO:0000313" key="8">
    <source>
        <dbReference type="EMBL" id="SCY82984.1"/>
    </source>
</evidence>
<proteinExistence type="inferred from homology"/>
<keyword evidence="1 6" id="KW-0645">Protease</keyword>
<dbReference type="SUPFAM" id="SSF55486">
    <property type="entry name" value="Metalloproteases ('zincins'), catalytic domain"/>
    <property type="match status" value="1"/>
</dbReference>
<keyword evidence="3 6" id="KW-0378">Hydrolase</keyword>
<keyword evidence="5 6" id="KW-0482">Metalloprotease</keyword>
<dbReference type="GO" id="GO:0004222">
    <property type="term" value="F:metalloendopeptidase activity"/>
    <property type="evidence" value="ECO:0007669"/>
    <property type="project" value="InterPro"/>
</dbReference>
<protein>
    <submittedName>
        <fullName evidence="8">Peptidase family M3</fullName>
    </submittedName>
</protein>
<organism evidence="8 9">
    <name type="scientific">Alkaliphilus peptidifermentans DSM 18978</name>
    <dbReference type="NCBI Taxonomy" id="1120976"/>
    <lineage>
        <taxon>Bacteria</taxon>
        <taxon>Bacillati</taxon>
        <taxon>Bacillota</taxon>
        <taxon>Clostridia</taxon>
        <taxon>Peptostreptococcales</taxon>
        <taxon>Natronincolaceae</taxon>
        <taxon>Alkaliphilus</taxon>
    </lineage>
</organism>
<reference evidence="8 9" key="1">
    <citation type="submission" date="2016-10" db="EMBL/GenBank/DDBJ databases">
        <authorList>
            <person name="de Groot N.N."/>
        </authorList>
    </citation>
    <scope>NUCLEOTIDE SEQUENCE [LARGE SCALE GENOMIC DNA]</scope>
    <source>
        <strain evidence="8 9">DSM 18978</strain>
    </source>
</reference>
<dbReference type="OrthoDB" id="9762795at2"/>
<dbReference type="GO" id="GO:0006508">
    <property type="term" value="P:proteolysis"/>
    <property type="evidence" value="ECO:0007669"/>
    <property type="project" value="UniProtKB-KW"/>
</dbReference>
<evidence type="ECO:0000256" key="2">
    <source>
        <dbReference type="ARBA" id="ARBA00022723"/>
    </source>
</evidence>
<evidence type="ECO:0000256" key="5">
    <source>
        <dbReference type="ARBA" id="ARBA00023049"/>
    </source>
</evidence>
<dbReference type="STRING" id="1120976.SAMN03080606_02661"/>
<dbReference type="GO" id="GO:0046872">
    <property type="term" value="F:metal ion binding"/>
    <property type="evidence" value="ECO:0007669"/>
    <property type="project" value="UniProtKB-UniRule"/>
</dbReference>
<comment type="similarity">
    <text evidence="6">Belongs to the peptidase M3 family.</text>
</comment>
<gene>
    <name evidence="8" type="ORF">SAMN03080606_02661</name>
</gene>
<keyword evidence="2 6" id="KW-0479">Metal-binding</keyword>
<dbReference type="RefSeq" id="WP_091544267.1">
    <property type="nucleotide sequence ID" value="NZ_FMUS01000017.1"/>
</dbReference>
<dbReference type="Pfam" id="PF01432">
    <property type="entry name" value="Peptidase_M3"/>
    <property type="match status" value="1"/>
</dbReference>
<name>A0A1G5J476_9FIRM</name>
<evidence type="ECO:0000259" key="7">
    <source>
        <dbReference type="Pfam" id="PF01432"/>
    </source>
</evidence>
<evidence type="ECO:0000313" key="9">
    <source>
        <dbReference type="Proteomes" id="UP000198636"/>
    </source>
</evidence>
<comment type="cofactor">
    <cofactor evidence="6">
        <name>Zn(2+)</name>
        <dbReference type="ChEBI" id="CHEBI:29105"/>
    </cofactor>
    <text evidence="6">Binds 1 zinc ion.</text>
</comment>
<evidence type="ECO:0000256" key="3">
    <source>
        <dbReference type="ARBA" id="ARBA00022801"/>
    </source>
</evidence>